<keyword evidence="2" id="KW-0489">Methyltransferase</keyword>
<dbReference type="EMBL" id="CP003221">
    <property type="protein sequence ID" value="EGJ49375.1"/>
    <property type="molecule type" value="Genomic_DNA"/>
</dbReference>
<dbReference type="InterPro" id="IPR029063">
    <property type="entry name" value="SAM-dependent_MTases_sf"/>
</dbReference>
<dbReference type="InterPro" id="IPR006342">
    <property type="entry name" value="FkbM_mtfrase"/>
</dbReference>
<dbReference type="GO" id="GO:0032259">
    <property type="term" value="P:methylation"/>
    <property type="evidence" value="ECO:0007669"/>
    <property type="project" value="UniProtKB-KW"/>
</dbReference>
<protein>
    <submittedName>
        <fullName evidence="2">Methyltransferase FkbM family</fullName>
    </submittedName>
</protein>
<evidence type="ECO:0000313" key="2">
    <source>
        <dbReference type="EMBL" id="EGJ49375.1"/>
    </source>
</evidence>
<dbReference type="AlphaFoldDB" id="F3YWI9"/>
<dbReference type="GO" id="GO:0008171">
    <property type="term" value="F:O-methyltransferase activity"/>
    <property type="evidence" value="ECO:0007669"/>
    <property type="project" value="TreeGrafter"/>
</dbReference>
<dbReference type="KEGG" id="daf:Desaf_1030"/>
<dbReference type="PANTHER" id="PTHR36973:SF4">
    <property type="entry name" value="NODULATION PROTEIN"/>
    <property type="match status" value="1"/>
</dbReference>
<organism evidence="2 3">
    <name type="scientific">Desulfocurvibacter africanus subsp. africanus str. Walvis Bay</name>
    <dbReference type="NCBI Taxonomy" id="690850"/>
    <lineage>
        <taxon>Bacteria</taxon>
        <taxon>Pseudomonadati</taxon>
        <taxon>Thermodesulfobacteriota</taxon>
        <taxon>Desulfovibrionia</taxon>
        <taxon>Desulfovibrionales</taxon>
        <taxon>Desulfovibrionaceae</taxon>
        <taxon>Desulfocurvibacter</taxon>
    </lineage>
</organism>
<name>F3YWI9_DESAF</name>
<keyword evidence="2" id="KW-0808">Transferase</keyword>
<dbReference type="Gene3D" id="3.40.50.150">
    <property type="entry name" value="Vaccinia Virus protein VP39"/>
    <property type="match status" value="1"/>
</dbReference>
<proteinExistence type="predicted"/>
<dbReference type="NCBIfam" id="TIGR01444">
    <property type="entry name" value="fkbM_fam"/>
    <property type="match status" value="1"/>
</dbReference>
<gene>
    <name evidence="2" type="ORF">Desaf_1030</name>
</gene>
<evidence type="ECO:0000313" key="3">
    <source>
        <dbReference type="Proteomes" id="UP000007844"/>
    </source>
</evidence>
<dbReference type="eggNOG" id="COG0438">
    <property type="taxonomic scope" value="Bacteria"/>
</dbReference>
<dbReference type="InterPro" id="IPR053188">
    <property type="entry name" value="FkbM_Methyltransferase"/>
</dbReference>
<evidence type="ECO:0000259" key="1">
    <source>
        <dbReference type="Pfam" id="PF05050"/>
    </source>
</evidence>
<dbReference type="STRING" id="690850.Desaf_1030"/>
<reference evidence="2 3" key="1">
    <citation type="journal article" date="2011" name="J. Bacteriol.">
        <title>Genome sequence of the mercury-methylating and pleomorphic Desulfovibrio africanus Strain Walvis Bay.</title>
        <authorList>
            <person name="Brown S.D."/>
            <person name="Wall J.D."/>
            <person name="Kucken A.M."/>
            <person name="Gilmour C.C."/>
            <person name="Podar M."/>
            <person name="Brandt C.C."/>
            <person name="Teshima H."/>
            <person name="Detter J.C."/>
            <person name="Han C.S."/>
            <person name="Land M.L."/>
            <person name="Lucas S."/>
            <person name="Han J."/>
            <person name="Pennacchio L."/>
            <person name="Nolan M."/>
            <person name="Pitluck S."/>
            <person name="Woyke T."/>
            <person name="Goodwin L."/>
            <person name="Palumbo A.V."/>
            <person name="Elias D.A."/>
        </authorList>
    </citation>
    <scope>NUCLEOTIDE SEQUENCE [LARGE SCALE GENOMIC DNA]</scope>
    <source>
        <strain evidence="2 3">Walvis Bay</strain>
    </source>
</reference>
<feature type="domain" description="Methyltransferase FkbM" evidence="1">
    <location>
        <begin position="85"/>
        <end position="245"/>
    </location>
</feature>
<sequence length="294" mass="32699">MGNSTTEGFRDKNGDPEQLCKDFLEFYGKNLSKLLSVDNYAFHRHLFNLSVHGLGILNYQNEYISGERHFLQAVLGLSESPVVLDVGANVGKYSRLVKKCKPNAAVYAFEPHPESYATLSASAAEMDFEAFNLGMSDAEGALPIFDYADAHGSSHATLYKDVIEKNFGKPSASRQVRLTTLDSFLAEKRLEYATLLKIDTEGHELQVLRGAKESISAGRFGVVQIEFNEMNVYSSTFFKDIIDIFPGHYFFRLLPDGLAHLGDYRPLTHELFAFQNVAILPKGSPLLGKIKIAS</sequence>
<dbReference type="Proteomes" id="UP000007844">
    <property type="component" value="Chromosome"/>
</dbReference>
<dbReference type="SUPFAM" id="SSF53335">
    <property type="entry name" value="S-adenosyl-L-methionine-dependent methyltransferases"/>
    <property type="match status" value="1"/>
</dbReference>
<keyword evidence="3" id="KW-1185">Reference proteome</keyword>
<dbReference type="HOGENOM" id="CLU_068034_0_0_7"/>
<dbReference type="PANTHER" id="PTHR36973">
    <property type="entry name" value="SLL1456 PROTEIN-RELATED"/>
    <property type="match status" value="1"/>
</dbReference>
<dbReference type="Pfam" id="PF05050">
    <property type="entry name" value="Methyltransf_21"/>
    <property type="match status" value="1"/>
</dbReference>
<dbReference type="RefSeq" id="WP_014259190.1">
    <property type="nucleotide sequence ID" value="NC_016629.1"/>
</dbReference>
<accession>F3YWI9</accession>